<evidence type="ECO:0000259" key="12">
    <source>
        <dbReference type="PROSITE" id="PS52015"/>
    </source>
</evidence>
<name>A0A1M5CLM4_9GAMM</name>
<comment type="similarity">
    <text evidence="2 10">Belongs to the TonB family.</text>
</comment>
<sequence>MIRAPLSLLGGVTLALGLFWLLAMLVVPPEAPVEIREMAMPLGVSDMPQTAAPAAAPSAPSTAPLPAPPLQTPPRLSTPEPAPAPDAELSVPEQTPPEPTPEPAPEPEPAPKPEPAPSPTPQPPPEPEPEPEPEPAREPPSPRASPEAAPSAYDALANSAPSSSGGSQSDPAPRDVGQATPVSQVPPEYPARAQRRNIEGHVVLTFLIRPDGSVDRSSIQVTEAQPRNVFARAAKQAIAKWRFESTGETRRARQRLEFRLR</sequence>
<dbReference type="GO" id="GO:0015891">
    <property type="term" value="P:siderophore transport"/>
    <property type="evidence" value="ECO:0007669"/>
    <property type="project" value="InterPro"/>
</dbReference>
<dbReference type="PRINTS" id="PR01374">
    <property type="entry name" value="TONBPROTEIN"/>
</dbReference>
<dbReference type="InterPro" id="IPR037682">
    <property type="entry name" value="TonB_C"/>
</dbReference>
<dbReference type="GO" id="GO:0098797">
    <property type="term" value="C:plasma membrane protein complex"/>
    <property type="evidence" value="ECO:0007669"/>
    <property type="project" value="TreeGrafter"/>
</dbReference>
<evidence type="ECO:0000256" key="11">
    <source>
        <dbReference type="SAM" id="MobiDB-lite"/>
    </source>
</evidence>
<dbReference type="Gene3D" id="3.30.2420.10">
    <property type="entry name" value="TonB"/>
    <property type="match status" value="1"/>
</dbReference>
<evidence type="ECO:0000256" key="5">
    <source>
        <dbReference type="ARBA" id="ARBA00022519"/>
    </source>
</evidence>
<feature type="compositionally biased region" description="Low complexity" evidence="11">
    <location>
        <begin position="48"/>
        <end position="62"/>
    </location>
</feature>
<keyword evidence="14" id="KW-1185">Reference proteome</keyword>
<dbReference type="PANTHER" id="PTHR33446:SF2">
    <property type="entry name" value="PROTEIN TONB"/>
    <property type="match status" value="1"/>
</dbReference>
<keyword evidence="6" id="KW-0812">Transmembrane</keyword>
<keyword evidence="3 10" id="KW-0813">Transport</keyword>
<feature type="compositionally biased region" description="Pro residues" evidence="11">
    <location>
        <begin position="63"/>
        <end position="72"/>
    </location>
</feature>
<evidence type="ECO:0000256" key="8">
    <source>
        <dbReference type="ARBA" id="ARBA00022989"/>
    </source>
</evidence>
<dbReference type="Proteomes" id="UP000184346">
    <property type="component" value="Unassembled WGS sequence"/>
</dbReference>
<feature type="domain" description="TonB C-terminal" evidence="12">
    <location>
        <begin position="174"/>
        <end position="261"/>
    </location>
</feature>
<dbReference type="Pfam" id="PF03544">
    <property type="entry name" value="TonB_C"/>
    <property type="match status" value="1"/>
</dbReference>
<evidence type="ECO:0000313" key="14">
    <source>
        <dbReference type="Proteomes" id="UP000184346"/>
    </source>
</evidence>
<keyword evidence="10" id="KW-0735">Signal-anchor</keyword>
<dbReference type="EMBL" id="FQUJ01000014">
    <property type="protein sequence ID" value="SHF55332.1"/>
    <property type="molecule type" value="Genomic_DNA"/>
</dbReference>
<dbReference type="InterPro" id="IPR006260">
    <property type="entry name" value="TonB/TolA_C"/>
</dbReference>
<proteinExistence type="inferred from homology"/>
<dbReference type="GO" id="GO:0031992">
    <property type="term" value="F:energy transducer activity"/>
    <property type="evidence" value="ECO:0007669"/>
    <property type="project" value="InterPro"/>
</dbReference>
<evidence type="ECO:0000256" key="7">
    <source>
        <dbReference type="ARBA" id="ARBA00022927"/>
    </source>
</evidence>
<dbReference type="AlphaFoldDB" id="A0A1M5CLM4"/>
<dbReference type="RefSeq" id="WP_072824239.1">
    <property type="nucleotide sequence ID" value="NZ_FQUJ01000014.1"/>
</dbReference>
<feature type="compositionally biased region" description="Pro residues" evidence="11">
    <location>
        <begin position="94"/>
        <end position="126"/>
    </location>
</feature>
<keyword evidence="8" id="KW-1133">Transmembrane helix</keyword>
<comment type="function">
    <text evidence="10">Interacts with outer membrane receptor proteins that carry out high-affinity binding and energy dependent uptake into the periplasmic space of specific substrates. It could act to transduce energy from the cytoplasmic membrane to specific energy-requiring processes in the outer membrane, resulting in the release into the periplasm of ligands bound by these outer membrane proteins.</text>
</comment>
<keyword evidence="7 10" id="KW-0653">Protein transport</keyword>
<dbReference type="SUPFAM" id="SSF74653">
    <property type="entry name" value="TolA/TonB C-terminal domain"/>
    <property type="match status" value="1"/>
</dbReference>
<dbReference type="InterPro" id="IPR003538">
    <property type="entry name" value="TonB"/>
</dbReference>
<evidence type="ECO:0000256" key="4">
    <source>
        <dbReference type="ARBA" id="ARBA00022475"/>
    </source>
</evidence>
<protein>
    <recommendedName>
        <fullName evidence="10">Protein TonB</fullName>
    </recommendedName>
</protein>
<dbReference type="STRING" id="1121942.SAMN02745148_02960"/>
<evidence type="ECO:0000256" key="10">
    <source>
        <dbReference type="RuleBase" id="RU362123"/>
    </source>
</evidence>
<organism evidence="13 14">
    <name type="scientific">Modicisalibacter ilicicola DSM 19980</name>
    <dbReference type="NCBI Taxonomy" id="1121942"/>
    <lineage>
        <taxon>Bacteria</taxon>
        <taxon>Pseudomonadati</taxon>
        <taxon>Pseudomonadota</taxon>
        <taxon>Gammaproteobacteria</taxon>
        <taxon>Oceanospirillales</taxon>
        <taxon>Halomonadaceae</taxon>
        <taxon>Modicisalibacter</taxon>
    </lineage>
</organism>
<dbReference type="NCBIfam" id="TIGR01352">
    <property type="entry name" value="tonB_Cterm"/>
    <property type="match status" value="1"/>
</dbReference>
<evidence type="ECO:0000256" key="6">
    <source>
        <dbReference type="ARBA" id="ARBA00022692"/>
    </source>
</evidence>
<evidence type="ECO:0000256" key="9">
    <source>
        <dbReference type="ARBA" id="ARBA00023136"/>
    </source>
</evidence>
<accession>A0A1M5CLM4</accession>
<evidence type="ECO:0000256" key="1">
    <source>
        <dbReference type="ARBA" id="ARBA00004383"/>
    </source>
</evidence>
<keyword evidence="4 10" id="KW-1003">Cell membrane</keyword>
<keyword evidence="9" id="KW-0472">Membrane</keyword>
<reference evidence="13 14" key="1">
    <citation type="submission" date="2016-11" db="EMBL/GenBank/DDBJ databases">
        <authorList>
            <person name="Jaros S."/>
            <person name="Januszkiewicz K."/>
            <person name="Wedrychowicz H."/>
        </authorList>
    </citation>
    <scope>NUCLEOTIDE SEQUENCE [LARGE SCALE GENOMIC DNA]</scope>
    <source>
        <strain evidence="13 14">DSM 19980</strain>
    </source>
</reference>
<comment type="subcellular location">
    <subcellularLocation>
        <location evidence="1 10">Cell inner membrane</location>
        <topology evidence="1 10">Single-pass membrane protein</topology>
        <orientation evidence="1 10">Periplasmic side</orientation>
    </subcellularLocation>
</comment>
<dbReference type="GO" id="GO:0055085">
    <property type="term" value="P:transmembrane transport"/>
    <property type="evidence" value="ECO:0007669"/>
    <property type="project" value="InterPro"/>
</dbReference>
<keyword evidence="5 10" id="KW-0997">Cell inner membrane</keyword>
<feature type="compositionally biased region" description="Low complexity" evidence="11">
    <location>
        <begin position="159"/>
        <end position="171"/>
    </location>
</feature>
<dbReference type="PANTHER" id="PTHR33446">
    <property type="entry name" value="PROTEIN TONB-RELATED"/>
    <property type="match status" value="1"/>
</dbReference>
<dbReference type="InterPro" id="IPR051045">
    <property type="entry name" value="TonB-dependent_transducer"/>
</dbReference>
<gene>
    <name evidence="13" type="ORF">SAMN02745148_02960</name>
</gene>
<dbReference type="OrthoDB" id="1628901at2"/>
<dbReference type="PROSITE" id="PS52015">
    <property type="entry name" value="TONB_CTD"/>
    <property type="match status" value="1"/>
</dbReference>
<evidence type="ECO:0000313" key="13">
    <source>
        <dbReference type="EMBL" id="SHF55332.1"/>
    </source>
</evidence>
<dbReference type="GO" id="GO:0015031">
    <property type="term" value="P:protein transport"/>
    <property type="evidence" value="ECO:0007669"/>
    <property type="project" value="UniProtKB-UniRule"/>
</dbReference>
<feature type="region of interest" description="Disordered" evidence="11">
    <location>
        <begin position="48"/>
        <end position="196"/>
    </location>
</feature>
<evidence type="ECO:0000256" key="3">
    <source>
        <dbReference type="ARBA" id="ARBA00022448"/>
    </source>
</evidence>
<dbReference type="GO" id="GO:0030288">
    <property type="term" value="C:outer membrane-bounded periplasmic space"/>
    <property type="evidence" value="ECO:0007669"/>
    <property type="project" value="InterPro"/>
</dbReference>
<evidence type="ECO:0000256" key="2">
    <source>
        <dbReference type="ARBA" id="ARBA00006555"/>
    </source>
</evidence>